<feature type="transmembrane region" description="Helical" evidence="8">
    <location>
        <begin position="222"/>
        <end position="244"/>
    </location>
</feature>
<evidence type="ECO:0000256" key="6">
    <source>
        <dbReference type="ARBA" id="ARBA00022989"/>
    </source>
</evidence>
<evidence type="ECO:0000256" key="1">
    <source>
        <dbReference type="ARBA" id="ARBA00004651"/>
    </source>
</evidence>
<feature type="transmembrane region" description="Helical" evidence="8">
    <location>
        <begin position="86"/>
        <end position="108"/>
    </location>
</feature>
<dbReference type="Gene3D" id="1.20.1530.20">
    <property type="match status" value="1"/>
</dbReference>
<feature type="transmembrane region" description="Helical" evidence="8">
    <location>
        <begin position="123"/>
        <end position="144"/>
    </location>
</feature>
<keyword evidence="3" id="KW-0813">Transport</keyword>
<feature type="transmembrane region" description="Helical" evidence="8">
    <location>
        <begin position="250"/>
        <end position="269"/>
    </location>
</feature>
<dbReference type="PANTHER" id="PTHR36838">
    <property type="entry name" value="AUXIN EFFLUX CARRIER FAMILY PROTEIN"/>
    <property type="match status" value="1"/>
</dbReference>
<comment type="subcellular location">
    <subcellularLocation>
        <location evidence="1">Cell membrane</location>
        <topology evidence="1">Multi-pass membrane protein</topology>
    </subcellularLocation>
</comment>
<feature type="transmembrane region" description="Helical" evidence="8">
    <location>
        <begin position="49"/>
        <end position="74"/>
    </location>
</feature>
<dbReference type="GO" id="GO:0005886">
    <property type="term" value="C:plasma membrane"/>
    <property type="evidence" value="ECO:0007669"/>
    <property type="project" value="UniProtKB-SubCell"/>
</dbReference>
<comment type="similarity">
    <text evidence="2">Belongs to the auxin efflux carrier (TC 2.A.69) family.</text>
</comment>
<keyword evidence="4" id="KW-1003">Cell membrane</keyword>
<organism evidence="9">
    <name type="scientific">uncultured organism</name>
    <dbReference type="NCBI Taxonomy" id="155900"/>
    <lineage>
        <taxon>unclassified sequences</taxon>
        <taxon>environmental samples</taxon>
    </lineage>
</organism>
<dbReference type="EMBL" id="MN079082">
    <property type="protein sequence ID" value="QEA04302.1"/>
    <property type="molecule type" value="Genomic_DNA"/>
</dbReference>
<sequence>MFFVIALGWGLTRTGFLSERSLRELNRVTYWVGLPSLLVQRIASANPEFGAVTGLLAVAIGATVGGILIAYVAARMLGLPASATGTFVQGVFRGNLAFIGLPVVIYAFEAVEGAPVAAAQSSALLLFGPLVVLYNIAAVVVLLAGRGGGAGMIRGLAYGLVTNPILIACALGLGLALAGATLPVMLDRSLAAVGQMALPLALVCIGGTLCTSRVRGRVRWALAGAVLKVAALPAIGALLAWALGLSPAHTRIALIMLACPAASASYVLARQLGGDEALASSLILLSSLLAVPAMIVVLAFT</sequence>
<dbReference type="AlphaFoldDB" id="A0A5B8RA81"/>
<evidence type="ECO:0000256" key="8">
    <source>
        <dbReference type="SAM" id="Phobius"/>
    </source>
</evidence>
<name>A0A5B8RA81_9ZZZZ</name>
<accession>A0A5B8RA81</accession>
<evidence type="ECO:0000313" key="9">
    <source>
        <dbReference type="EMBL" id="QEA04302.1"/>
    </source>
</evidence>
<protein>
    <recommendedName>
        <fullName evidence="10">Membrane transport protein</fullName>
    </recommendedName>
</protein>
<dbReference type="PANTHER" id="PTHR36838:SF4">
    <property type="entry name" value="AUXIN EFFLUX CARRIER FAMILY PROTEIN"/>
    <property type="match status" value="1"/>
</dbReference>
<reference evidence="9" key="1">
    <citation type="submission" date="2019-06" db="EMBL/GenBank/DDBJ databases">
        <authorList>
            <person name="Murdoch R.W."/>
            <person name="Fathepure B."/>
        </authorList>
    </citation>
    <scope>NUCLEOTIDE SEQUENCE</scope>
</reference>
<proteinExistence type="inferred from homology"/>
<keyword evidence="7 8" id="KW-0472">Membrane</keyword>
<evidence type="ECO:0000256" key="2">
    <source>
        <dbReference type="ARBA" id="ARBA00010145"/>
    </source>
</evidence>
<dbReference type="GO" id="GO:0055085">
    <property type="term" value="P:transmembrane transport"/>
    <property type="evidence" value="ECO:0007669"/>
    <property type="project" value="InterPro"/>
</dbReference>
<evidence type="ECO:0000256" key="5">
    <source>
        <dbReference type="ARBA" id="ARBA00022692"/>
    </source>
</evidence>
<dbReference type="Pfam" id="PF03547">
    <property type="entry name" value="Mem_trans"/>
    <property type="match status" value="2"/>
</dbReference>
<gene>
    <name evidence="9" type="ORF">KBTEX_00610</name>
</gene>
<feature type="transmembrane region" description="Helical" evidence="8">
    <location>
        <begin position="156"/>
        <end position="178"/>
    </location>
</feature>
<dbReference type="InterPro" id="IPR038770">
    <property type="entry name" value="Na+/solute_symporter_sf"/>
</dbReference>
<keyword evidence="5 8" id="KW-0812">Transmembrane</keyword>
<keyword evidence="6 8" id="KW-1133">Transmembrane helix</keyword>
<dbReference type="InterPro" id="IPR004776">
    <property type="entry name" value="Mem_transp_PIN-like"/>
</dbReference>
<evidence type="ECO:0000256" key="7">
    <source>
        <dbReference type="ARBA" id="ARBA00023136"/>
    </source>
</evidence>
<feature type="transmembrane region" description="Helical" evidence="8">
    <location>
        <begin position="281"/>
        <end position="300"/>
    </location>
</feature>
<evidence type="ECO:0000256" key="4">
    <source>
        <dbReference type="ARBA" id="ARBA00022475"/>
    </source>
</evidence>
<feature type="transmembrane region" description="Helical" evidence="8">
    <location>
        <begin position="190"/>
        <end position="210"/>
    </location>
</feature>
<evidence type="ECO:0000256" key="3">
    <source>
        <dbReference type="ARBA" id="ARBA00022448"/>
    </source>
</evidence>
<evidence type="ECO:0008006" key="10">
    <source>
        <dbReference type="Google" id="ProtNLM"/>
    </source>
</evidence>